<evidence type="ECO:0000256" key="1">
    <source>
        <dbReference type="SAM" id="MobiDB-lite"/>
    </source>
</evidence>
<dbReference type="AlphaFoldDB" id="A0A6J4RZW1"/>
<feature type="compositionally biased region" description="Low complexity" evidence="1">
    <location>
        <begin position="400"/>
        <end position="409"/>
    </location>
</feature>
<feature type="compositionally biased region" description="Basic and acidic residues" evidence="1">
    <location>
        <begin position="130"/>
        <end position="139"/>
    </location>
</feature>
<feature type="compositionally biased region" description="Gly residues" evidence="1">
    <location>
        <begin position="183"/>
        <end position="197"/>
    </location>
</feature>
<feature type="region of interest" description="Disordered" evidence="1">
    <location>
        <begin position="51"/>
        <end position="259"/>
    </location>
</feature>
<feature type="compositionally biased region" description="Basic and acidic residues" evidence="1">
    <location>
        <begin position="158"/>
        <end position="182"/>
    </location>
</feature>
<feature type="region of interest" description="Disordered" evidence="1">
    <location>
        <begin position="342"/>
        <end position="369"/>
    </location>
</feature>
<feature type="compositionally biased region" description="Basic and acidic residues" evidence="1">
    <location>
        <begin position="57"/>
        <end position="68"/>
    </location>
</feature>
<name>A0A6J4RZW1_9ACTN</name>
<sequence length="436" mass="47394">GALPEKGGRGRRGGGRGRAAARAGDPGGRRGARRGGRARILAEVRWVEPGEFPALGRADRGGLRDGRRGSQAPPGPRRLPGARLRRGAARNDAAARRRSGGGSEARAPARPRKLRRRLRAGGSLQARLLGADERADRQGRGGRSGGLDERPRRRVRGPRPDYLRDEARRRRRDLRPGRRAGDGGDGLRGGRGPAGGGHARRGRERLRRRGEAPALRPGRHRPACGPDRDPCDRRRVRPSPRRRRRPPRPGRARPNLPCGARDHLLQARGARPRRGGGTAERLAHRRCLGRGLAGLRDRRCRGARGGGHSALRRVRPRAPRVAGGGRRPLRGGAQELRFAVRRRADDGPIRRQGGRHQPHPANGRGGPLHRRAVGREVLEDAHLPAAHRGGEPAHGGGLGRHLPGRGPAGTRYLVRDKAGDRTIHQGRRDGRRRGAV</sequence>
<feature type="compositionally biased region" description="Basic residues" evidence="1">
    <location>
        <begin position="198"/>
        <end position="208"/>
    </location>
</feature>
<protein>
    <submittedName>
        <fullName evidence="2">Putative histidinol dehydrogenase (But probably not)</fullName>
    </submittedName>
</protein>
<feature type="non-terminal residue" evidence="2">
    <location>
        <position position="1"/>
    </location>
</feature>
<feature type="compositionally biased region" description="Basic and acidic residues" evidence="1">
    <location>
        <begin position="413"/>
        <end position="428"/>
    </location>
</feature>
<reference evidence="2" key="1">
    <citation type="submission" date="2020-02" db="EMBL/GenBank/DDBJ databases">
        <authorList>
            <person name="Meier V. D."/>
        </authorList>
    </citation>
    <scope>NUCLEOTIDE SEQUENCE</scope>
    <source>
        <strain evidence="2">AVDCRST_MAG05</strain>
    </source>
</reference>
<feature type="compositionally biased region" description="Basic residues" evidence="1">
    <location>
        <begin position="109"/>
        <end position="119"/>
    </location>
</feature>
<feature type="non-terminal residue" evidence="2">
    <location>
        <position position="436"/>
    </location>
</feature>
<feature type="compositionally biased region" description="Basic residues" evidence="1">
    <location>
        <begin position="234"/>
        <end position="251"/>
    </location>
</feature>
<dbReference type="EMBL" id="CADCVM010000177">
    <property type="protein sequence ID" value="CAA9486141.1"/>
    <property type="molecule type" value="Genomic_DNA"/>
</dbReference>
<accession>A0A6J4RZW1</accession>
<proteinExistence type="predicted"/>
<evidence type="ECO:0000313" key="2">
    <source>
        <dbReference type="EMBL" id="CAA9486141.1"/>
    </source>
</evidence>
<feature type="compositionally biased region" description="Low complexity" evidence="1">
    <location>
        <begin position="120"/>
        <end position="129"/>
    </location>
</feature>
<feature type="region of interest" description="Disordered" evidence="1">
    <location>
        <begin position="386"/>
        <end position="436"/>
    </location>
</feature>
<organism evidence="2">
    <name type="scientific">uncultured Rubrobacteraceae bacterium</name>
    <dbReference type="NCBI Taxonomy" id="349277"/>
    <lineage>
        <taxon>Bacteria</taxon>
        <taxon>Bacillati</taxon>
        <taxon>Actinomycetota</taxon>
        <taxon>Rubrobacteria</taxon>
        <taxon>Rubrobacterales</taxon>
        <taxon>Rubrobacteraceae</taxon>
        <taxon>environmental samples</taxon>
    </lineage>
</organism>
<gene>
    <name evidence="2" type="ORF">AVDCRST_MAG05-1589</name>
</gene>
<feature type="region of interest" description="Disordered" evidence="1">
    <location>
        <begin position="1"/>
        <end position="38"/>
    </location>
</feature>